<dbReference type="PANTHER" id="PTHR47160:SF10">
    <property type="entry name" value="MULE TRANSPOSASE DOMAIN-CONTAINING PROTEIN"/>
    <property type="match status" value="1"/>
</dbReference>
<organism evidence="2 4">
    <name type="scientific">Didymodactylos carnosus</name>
    <dbReference type="NCBI Taxonomy" id="1234261"/>
    <lineage>
        <taxon>Eukaryota</taxon>
        <taxon>Metazoa</taxon>
        <taxon>Spiralia</taxon>
        <taxon>Gnathifera</taxon>
        <taxon>Rotifera</taxon>
        <taxon>Eurotatoria</taxon>
        <taxon>Bdelloidea</taxon>
        <taxon>Philodinida</taxon>
        <taxon>Philodinidae</taxon>
        <taxon>Didymodactylos</taxon>
    </lineage>
</organism>
<dbReference type="PANTHER" id="PTHR47160">
    <property type="entry name" value="PUTATIVE-RELATED"/>
    <property type="match status" value="1"/>
</dbReference>
<evidence type="ECO:0000313" key="2">
    <source>
        <dbReference type="EMBL" id="CAF1278111.1"/>
    </source>
</evidence>
<dbReference type="EMBL" id="CAJNOK010018209">
    <property type="protein sequence ID" value="CAF1278111.1"/>
    <property type="molecule type" value="Genomic_DNA"/>
</dbReference>
<gene>
    <name evidence="2" type="ORF">OVA965_LOCUS27511</name>
    <name evidence="3" type="ORF">TMI583_LOCUS28258</name>
</gene>
<dbReference type="Proteomes" id="UP000682733">
    <property type="component" value="Unassembled WGS sequence"/>
</dbReference>
<accession>A0A8S2EPI7</accession>
<comment type="caution">
    <text evidence="2">The sequence shown here is derived from an EMBL/GenBank/DDBJ whole genome shotgun (WGS) entry which is preliminary data.</text>
</comment>
<dbReference type="InterPro" id="IPR018289">
    <property type="entry name" value="MULE_transposase_dom"/>
</dbReference>
<evidence type="ECO:0000259" key="1">
    <source>
        <dbReference type="Pfam" id="PF10551"/>
    </source>
</evidence>
<evidence type="ECO:0000313" key="3">
    <source>
        <dbReference type="EMBL" id="CAF4083154.1"/>
    </source>
</evidence>
<protein>
    <recommendedName>
        <fullName evidence="1">MULE transposase domain-containing protein</fullName>
    </recommendedName>
</protein>
<evidence type="ECO:0000313" key="4">
    <source>
        <dbReference type="Proteomes" id="UP000677228"/>
    </source>
</evidence>
<proteinExistence type="predicted"/>
<feature type="non-terminal residue" evidence="2">
    <location>
        <position position="1"/>
    </location>
</feature>
<feature type="domain" description="MULE transposase" evidence="1">
    <location>
        <begin position="29"/>
        <end position="125"/>
    </location>
</feature>
<dbReference type="AlphaFoldDB" id="A0A8S2EPI7"/>
<reference evidence="2" key="1">
    <citation type="submission" date="2021-02" db="EMBL/GenBank/DDBJ databases">
        <authorList>
            <person name="Nowell W R."/>
        </authorList>
    </citation>
    <scope>NUCLEOTIDE SEQUENCE</scope>
</reference>
<dbReference type="Pfam" id="PF10551">
    <property type="entry name" value="MULE"/>
    <property type="match status" value="1"/>
</dbReference>
<name>A0A8S2EPI7_9BILA</name>
<dbReference type="EMBL" id="CAJOBA010039774">
    <property type="protein sequence ID" value="CAF4083154.1"/>
    <property type="molecule type" value="Genomic_DNA"/>
</dbReference>
<dbReference type="Proteomes" id="UP000677228">
    <property type="component" value="Unassembled WGS sequence"/>
</dbReference>
<sequence length="292" mass="33837">DPFLLIDQKQQPVFDTLSSLQQLCSSDHLFMDGTFSCCPSPFYQLYTIHCYNNQISTPNLYSLLADKSQGTYTNLSAAIQRICYENHLIINPKYITIDFETAMITYLSIIFPNAAIKGCNFHFNKCLYKRLQALGFQSAFINAESTDINDINVRNLYKKTAALASTPPNQIPNLWVQIMDDFQYIQNIEPFFDYFTTTCVDGNAMFDYSLWNYFDFLSHRTNNNVEGWHCRLNSLLYHVHHPNIYVFVNSLKEDFAFNTAIITQTSATGATPSRKKLYVQRNTRILDLEKRF</sequence>